<dbReference type="EnsemblMetazoa" id="Aqu2.1.05359_001">
    <property type="protein sequence ID" value="Aqu2.1.05359_001"/>
    <property type="gene ID" value="Aqu2.1.05359"/>
</dbReference>
<dbReference type="AlphaFoldDB" id="A0A1X7ST86"/>
<keyword evidence="1" id="KW-0732">Signal</keyword>
<organism evidence="2">
    <name type="scientific">Amphimedon queenslandica</name>
    <name type="common">Sponge</name>
    <dbReference type="NCBI Taxonomy" id="400682"/>
    <lineage>
        <taxon>Eukaryota</taxon>
        <taxon>Metazoa</taxon>
        <taxon>Porifera</taxon>
        <taxon>Demospongiae</taxon>
        <taxon>Heteroscleromorpha</taxon>
        <taxon>Haplosclerida</taxon>
        <taxon>Niphatidae</taxon>
        <taxon>Amphimedon</taxon>
    </lineage>
</organism>
<feature type="chain" id="PRO_5012846907" evidence="1">
    <location>
        <begin position="26"/>
        <end position="83"/>
    </location>
</feature>
<evidence type="ECO:0000313" key="2">
    <source>
        <dbReference type="EnsemblMetazoa" id="Aqu2.1.05359_001"/>
    </source>
</evidence>
<dbReference type="InParanoid" id="A0A1X7ST86"/>
<protein>
    <submittedName>
        <fullName evidence="2">Uncharacterized protein</fullName>
    </submittedName>
</protein>
<evidence type="ECO:0000256" key="1">
    <source>
        <dbReference type="SAM" id="SignalP"/>
    </source>
</evidence>
<accession>A0A1X7ST86</accession>
<name>A0A1X7ST86_AMPQE</name>
<proteinExistence type="predicted"/>
<sequence length="83" mass="8921">MLAKLLVGFAGLLLAAGTITPQTGAYTTKNGSQCTWFDLRTSQSKILLATAEITRDVHRAMAASTLETCTPAMNLKLKPETYC</sequence>
<reference evidence="2" key="1">
    <citation type="submission" date="2017-05" db="UniProtKB">
        <authorList>
            <consortium name="EnsemblMetazoa"/>
        </authorList>
    </citation>
    <scope>IDENTIFICATION</scope>
</reference>
<feature type="signal peptide" evidence="1">
    <location>
        <begin position="1"/>
        <end position="25"/>
    </location>
</feature>